<evidence type="ECO:0000313" key="11">
    <source>
        <dbReference type="Proteomes" id="UP001583177"/>
    </source>
</evidence>
<dbReference type="InterPro" id="IPR004154">
    <property type="entry name" value="Anticodon-bd"/>
</dbReference>
<evidence type="ECO:0000256" key="5">
    <source>
        <dbReference type="ARBA" id="ARBA00022840"/>
    </source>
</evidence>
<evidence type="ECO:0000256" key="4">
    <source>
        <dbReference type="ARBA" id="ARBA00022741"/>
    </source>
</evidence>
<dbReference type="PANTHER" id="PTHR10745:SF0">
    <property type="entry name" value="GLYCINE--TRNA LIGASE"/>
    <property type="match status" value="1"/>
</dbReference>
<keyword evidence="11" id="KW-1185">Reference proteome</keyword>
<dbReference type="InterPro" id="IPR036621">
    <property type="entry name" value="Anticodon-bd_dom_sf"/>
</dbReference>
<accession>A0ABR3WK44</accession>
<evidence type="ECO:0000256" key="6">
    <source>
        <dbReference type="ARBA" id="ARBA00022917"/>
    </source>
</evidence>
<sequence length="624" mass="69511">MTQMTTLKGQVFDRPLFASVMKRRFFFTESIEACRVARNWKGDNRGFYDYGPPGCAVQTNLVDLWRKHFVLEENMLEIDCSVITPEPVLKTSGHVDKFADWMCKDPTKGEYLRADHLVETVLEARLASGSRGPDKNSEKLAEANIVEFNHILASIDNYTGDQLGELIKRLHIRNPVGNGEVLPPVPFNLMFKSTVGPSAAAPVYLRPETAQGQFLNFKKLLNCNQGSMPFASASVGKSYRNEISPRTGLLRVREFLLAEIEHYVDPDNKDHGRFPEVINVEMPLLDRDTQLAGSTAPEILTVGEAVTASLIDNQTLGYFLARIMLFLIEVGVDPSKIRFRQHLANEMAHYACDCWDAELLTSYGWIECVGCADRSAYDLSVHSNYTSADLKVRESMHGGSIQADVWEATLKKKLTGPRFKKDAKIVQDSLDAIDQSEVEALAMELNEKGVVSVGTSRPMSDGRTSVELSGDLLSTKKETRVQTTREYTPNVIEPSFGIGRALYSLLEHVYWNRPQDAARAPQFGPIINKISARLRKLGVSNNVDSSSASIGRRYARNDELGTPLGITVDFDTVADGSLTLRDRVSTSQVRGSEDEVILAVKHMVDGVERWEDVAQRLPTFEPQG</sequence>
<evidence type="ECO:0000259" key="9">
    <source>
        <dbReference type="PROSITE" id="PS50862"/>
    </source>
</evidence>
<dbReference type="PANTHER" id="PTHR10745">
    <property type="entry name" value="GLYCYL-TRNA SYNTHETASE/DNA POLYMERASE SUBUNIT GAMMA-2"/>
    <property type="match status" value="1"/>
</dbReference>
<dbReference type="InterPro" id="IPR033731">
    <property type="entry name" value="GlyRS-like_core"/>
</dbReference>
<protein>
    <recommendedName>
        <fullName evidence="2">glycine--tRNA ligase</fullName>
        <ecNumber evidence="2">6.1.1.14</ecNumber>
    </recommendedName>
    <alternativeName>
        <fullName evidence="8">Diadenosine tetraphosphate synthetase</fullName>
    </alternativeName>
</protein>
<dbReference type="Gene3D" id="3.30.40.230">
    <property type="match status" value="1"/>
</dbReference>
<dbReference type="Proteomes" id="UP001583177">
    <property type="component" value="Unassembled WGS sequence"/>
</dbReference>
<reference evidence="10 11" key="1">
    <citation type="journal article" date="2024" name="IMA Fungus">
        <title>IMA Genome - F19 : A genome assembly and annotation guide to empower mycologists, including annotated draft genome sequences of Ceratocystis pirilliformis, Diaporthe australafricana, Fusarium ophioides, Paecilomyces lecythidis, and Sporothrix stenoceras.</title>
        <authorList>
            <person name="Aylward J."/>
            <person name="Wilson A.M."/>
            <person name="Visagie C.M."/>
            <person name="Spraker J."/>
            <person name="Barnes I."/>
            <person name="Buitendag C."/>
            <person name="Ceriani C."/>
            <person name="Del Mar Angel L."/>
            <person name="du Plessis D."/>
            <person name="Fuchs T."/>
            <person name="Gasser K."/>
            <person name="Kramer D."/>
            <person name="Li W."/>
            <person name="Munsamy K."/>
            <person name="Piso A."/>
            <person name="Price J.L."/>
            <person name="Sonnekus B."/>
            <person name="Thomas C."/>
            <person name="van der Nest A."/>
            <person name="van Dijk A."/>
            <person name="van Heerden A."/>
            <person name="van Vuuren N."/>
            <person name="Yilmaz N."/>
            <person name="Duong T.A."/>
            <person name="van der Merwe N.A."/>
            <person name="Wingfield M.J."/>
            <person name="Wingfield B.D."/>
        </authorList>
    </citation>
    <scope>NUCLEOTIDE SEQUENCE [LARGE SCALE GENOMIC DNA]</scope>
    <source>
        <strain evidence="10 11">CMW 18300</strain>
    </source>
</reference>
<keyword evidence="5" id="KW-0067">ATP-binding</keyword>
<evidence type="ECO:0000256" key="2">
    <source>
        <dbReference type="ARBA" id="ARBA00012829"/>
    </source>
</evidence>
<comment type="similarity">
    <text evidence="1">Belongs to the class-II aminoacyl-tRNA synthetase family.</text>
</comment>
<dbReference type="PRINTS" id="PR01043">
    <property type="entry name" value="TRNASYNTHGLY"/>
</dbReference>
<evidence type="ECO:0000256" key="3">
    <source>
        <dbReference type="ARBA" id="ARBA00022598"/>
    </source>
</evidence>
<dbReference type="InterPro" id="IPR006195">
    <property type="entry name" value="aa-tRNA-synth_II"/>
</dbReference>
<dbReference type="SUPFAM" id="SSF55681">
    <property type="entry name" value="Class II aaRS and biotin synthetases"/>
    <property type="match status" value="1"/>
</dbReference>
<feature type="domain" description="Aminoacyl-transfer RNA synthetases class-II family profile" evidence="9">
    <location>
        <begin position="151"/>
        <end position="514"/>
    </location>
</feature>
<comment type="caution">
    <text evidence="10">The sequence shown here is derived from an EMBL/GenBank/DDBJ whole genome shotgun (WGS) entry which is preliminary data.</text>
</comment>
<dbReference type="InterPro" id="IPR027031">
    <property type="entry name" value="Gly-tRNA_synthase/POLG2"/>
</dbReference>
<evidence type="ECO:0000256" key="7">
    <source>
        <dbReference type="ARBA" id="ARBA00023146"/>
    </source>
</evidence>
<dbReference type="PROSITE" id="PS50862">
    <property type="entry name" value="AA_TRNA_LIGASE_II"/>
    <property type="match status" value="1"/>
</dbReference>
<dbReference type="Gene3D" id="3.30.720.200">
    <property type="match status" value="1"/>
</dbReference>
<dbReference type="SUPFAM" id="SSF52954">
    <property type="entry name" value="Class II aaRS ABD-related"/>
    <property type="match status" value="1"/>
</dbReference>
<dbReference type="CDD" id="cd00774">
    <property type="entry name" value="GlyRS-like_core"/>
    <property type="match status" value="1"/>
</dbReference>
<keyword evidence="3" id="KW-0436">Ligase</keyword>
<name>A0ABR3WK44_9PEZI</name>
<dbReference type="Gene3D" id="3.30.930.10">
    <property type="entry name" value="Bira Bifunctional Protein, Domain 2"/>
    <property type="match status" value="1"/>
</dbReference>
<organism evidence="10 11">
    <name type="scientific">Diaporthe australafricana</name>
    <dbReference type="NCBI Taxonomy" id="127596"/>
    <lineage>
        <taxon>Eukaryota</taxon>
        <taxon>Fungi</taxon>
        <taxon>Dikarya</taxon>
        <taxon>Ascomycota</taxon>
        <taxon>Pezizomycotina</taxon>
        <taxon>Sordariomycetes</taxon>
        <taxon>Sordariomycetidae</taxon>
        <taxon>Diaporthales</taxon>
        <taxon>Diaporthaceae</taxon>
        <taxon>Diaporthe</taxon>
    </lineage>
</organism>
<dbReference type="InterPro" id="IPR002315">
    <property type="entry name" value="tRNA-synt_gly"/>
</dbReference>
<keyword evidence="7" id="KW-0030">Aminoacyl-tRNA synthetase</keyword>
<keyword evidence="4" id="KW-0547">Nucleotide-binding</keyword>
<dbReference type="EMBL" id="JAWRVE010000073">
    <property type="protein sequence ID" value="KAL1863891.1"/>
    <property type="molecule type" value="Genomic_DNA"/>
</dbReference>
<gene>
    <name evidence="10" type="ORF">Daus18300_008040</name>
</gene>
<keyword evidence="6" id="KW-0648">Protein biosynthesis</keyword>
<dbReference type="Gene3D" id="3.40.50.800">
    <property type="entry name" value="Anticodon-binding domain"/>
    <property type="match status" value="1"/>
</dbReference>
<dbReference type="EC" id="6.1.1.14" evidence="2"/>
<dbReference type="Pfam" id="PF03129">
    <property type="entry name" value="HGTP_anticodon"/>
    <property type="match status" value="1"/>
</dbReference>
<evidence type="ECO:0000313" key="10">
    <source>
        <dbReference type="EMBL" id="KAL1863891.1"/>
    </source>
</evidence>
<dbReference type="NCBIfam" id="TIGR00389">
    <property type="entry name" value="glyS_dimeric"/>
    <property type="match status" value="1"/>
</dbReference>
<proteinExistence type="inferred from homology"/>
<dbReference type="InterPro" id="IPR045864">
    <property type="entry name" value="aa-tRNA-synth_II/BPL/LPL"/>
</dbReference>
<evidence type="ECO:0000256" key="1">
    <source>
        <dbReference type="ARBA" id="ARBA00008226"/>
    </source>
</evidence>
<evidence type="ECO:0000256" key="8">
    <source>
        <dbReference type="ARBA" id="ARBA00030057"/>
    </source>
</evidence>